<sequence length="539" mass="58354">MVQPGSGPTASAAASGPAWLADSVLYQVYPQAFADSDGDGIGDLAGVEQHLAYLQWLGVDTVWLNPCFVSPFHDGGYDVADYLTVAPRYGTNADLVRLVEAARARGIRILLDLVAAHTSDQHPWFLRSRDDPADHRYIWATEEAVGRPGWVASPGTRPGCYLRNFFDVQPALNFGYARPDPAEPWRQPVDGSGPLANLAALREIMTYWLDRGAAGFRVDMASSLVKDDPGLVQTSLLWRRLRGWLDRAHPDAALLSEWGDPAAAVAAGFHADFFLHFRGRAFGSLWNNRAGTHDPSWGEGSCYFDADGAGSVAEFLAEWTAADTAIDGAGQIVLPTSNHDFARLACGPRTRDQLGPAFALLLTWPALPAVYYGDEIGMRYVPGLPDKEGSAIDGIYNRAGSRTPMQWDHSARAGFSHAPQEHFYLPLDPAPDRPDVATQQADHDSLLQTVRRLIALRRRTPGLRTGGRVEVLHAGYPFVYVRGGSHLVVINPRRTPATAPVPNLAGARPLEARGVEVGASGVTAAPYSFGIFALEDAGM</sequence>
<dbReference type="RefSeq" id="WP_203746744.1">
    <property type="nucleotide sequence ID" value="NZ_BONF01000017.1"/>
</dbReference>
<gene>
    <name evidence="2" type="ORF">Cba03nite_33520</name>
</gene>
<protein>
    <submittedName>
        <fullName evidence="2">Alpha-amylase</fullName>
    </submittedName>
</protein>
<evidence type="ECO:0000259" key="1">
    <source>
        <dbReference type="SMART" id="SM00642"/>
    </source>
</evidence>
<proteinExistence type="predicted"/>
<dbReference type="PANTHER" id="PTHR10357">
    <property type="entry name" value="ALPHA-AMYLASE FAMILY MEMBER"/>
    <property type="match status" value="1"/>
</dbReference>
<dbReference type="Gene3D" id="3.90.400.10">
    <property type="entry name" value="Oligo-1,6-glucosidase, Domain 2"/>
    <property type="match status" value="1"/>
</dbReference>
<dbReference type="SUPFAM" id="SSF51445">
    <property type="entry name" value="(Trans)glycosidases"/>
    <property type="match status" value="1"/>
</dbReference>
<dbReference type="GO" id="GO:0016798">
    <property type="term" value="F:hydrolase activity, acting on glycosyl bonds"/>
    <property type="evidence" value="ECO:0007669"/>
    <property type="project" value="UniProtKB-KW"/>
</dbReference>
<comment type="caution">
    <text evidence="2">The sequence shown here is derived from an EMBL/GenBank/DDBJ whole genome shotgun (WGS) entry which is preliminary data.</text>
</comment>
<dbReference type="InterPro" id="IPR045857">
    <property type="entry name" value="O16G_dom_2"/>
</dbReference>
<dbReference type="Gene3D" id="3.20.20.80">
    <property type="entry name" value="Glycosidases"/>
    <property type="match status" value="2"/>
</dbReference>
<dbReference type="InterPro" id="IPR017853">
    <property type="entry name" value="GH"/>
</dbReference>
<dbReference type="Pfam" id="PF00128">
    <property type="entry name" value="Alpha-amylase"/>
    <property type="match status" value="2"/>
</dbReference>
<keyword evidence="3" id="KW-1185">Reference proteome</keyword>
<evidence type="ECO:0000313" key="3">
    <source>
        <dbReference type="Proteomes" id="UP000601223"/>
    </source>
</evidence>
<organism evidence="2 3">
    <name type="scientific">Catellatospora bangladeshensis</name>
    <dbReference type="NCBI Taxonomy" id="310355"/>
    <lineage>
        <taxon>Bacteria</taxon>
        <taxon>Bacillati</taxon>
        <taxon>Actinomycetota</taxon>
        <taxon>Actinomycetes</taxon>
        <taxon>Micromonosporales</taxon>
        <taxon>Micromonosporaceae</taxon>
        <taxon>Catellatospora</taxon>
    </lineage>
</organism>
<dbReference type="SMART" id="SM00642">
    <property type="entry name" value="Aamy"/>
    <property type="match status" value="1"/>
</dbReference>
<dbReference type="EMBL" id="BONF01000017">
    <property type="protein sequence ID" value="GIF82003.1"/>
    <property type="molecule type" value="Genomic_DNA"/>
</dbReference>
<dbReference type="AlphaFoldDB" id="A0A8J3NJH4"/>
<dbReference type="GO" id="GO:0005975">
    <property type="term" value="P:carbohydrate metabolic process"/>
    <property type="evidence" value="ECO:0007669"/>
    <property type="project" value="InterPro"/>
</dbReference>
<feature type="domain" description="Glycosyl hydrolase family 13 catalytic" evidence="1">
    <location>
        <begin position="27"/>
        <end position="402"/>
    </location>
</feature>
<name>A0A8J3NJH4_9ACTN</name>
<dbReference type="InterPro" id="IPR006047">
    <property type="entry name" value="GH13_cat_dom"/>
</dbReference>
<reference evidence="2 3" key="1">
    <citation type="submission" date="2021-01" db="EMBL/GenBank/DDBJ databases">
        <title>Whole genome shotgun sequence of Catellatospora bangladeshensis NBRC 107357.</title>
        <authorList>
            <person name="Komaki H."/>
            <person name="Tamura T."/>
        </authorList>
    </citation>
    <scope>NUCLEOTIDE SEQUENCE [LARGE SCALE GENOMIC DNA]</scope>
    <source>
        <strain evidence="2 3">NBRC 107357</strain>
    </source>
</reference>
<evidence type="ECO:0000313" key="2">
    <source>
        <dbReference type="EMBL" id="GIF82003.1"/>
    </source>
</evidence>
<dbReference type="Proteomes" id="UP000601223">
    <property type="component" value="Unassembled WGS sequence"/>
</dbReference>
<accession>A0A8J3NJH4</accession>